<evidence type="ECO:0000256" key="9">
    <source>
        <dbReference type="ARBA" id="ARBA00023136"/>
    </source>
</evidence>
<comment type="caution">
    <text evidence="10">Lacks conserved residue(s) required for the propagation of feature annotation.</text>
</comment>
<evidence type="ECO:0000256" key="4">
    <source>
        <dbReference type="ARBA" id="ARBA00022475"/>
    </source>
</evidence>
<keyword evidence="6 10" id="KW-0653">Protein transport</keyword>
<evidence type="ECO:0000256" key="6">
    <source>
        <dbReference type="ARBA" id="ARBA00022927"/>
    </source>
</evidence>
<keyword evidence="4 10" id="KW-1003">Cell membrane</keyword>
<evidence type="ECO:0000256" key="5">
    <source>
        <dbReference type="ARBA" id="ARBA00022692"/>
    </source>
</evidence>
<dbReference type="NCBIfam" id="TIGR00810">
    <property type="entry name" value="secG"/>
    <property type="match status" value="1"/>
</dbReference>
<feature type="transmembrane region" description="Helical" evidence="10">
    <location>
        <begin position="54"/>
        <end position="73"/>
    </location>
</feature>
<dbReference type="Pfam" id="PF03840">
    <property type="entry name" value="SecG"/>
    <property type="match status" value="1"/>
</dbReference>
<dbReference type="RefSeq" id="WP_346759186.1">
    <property type="nucleotide sequence ID" value="NZ_JAUJEB010000004.1"/>
</dbReference>
<dbReference type="PANTHER" id="PTHR34182:SF1">
    <property type="entry name" value="PROTEIN-EXPORT MEMBRANE PROTEIN SECG"/>
    <property type="match status" value="1"/>
</dbReference>
<name>A0ABT8LBV7_9BACT</name>
<sequence length="129" mass="13391">MVALIIVITVICFLLILVILAQNSKGGGLSSQFGGSSTSQLIGVKKTGDFLEKFTWGLAIALLVLTLSTDFLIDNDGSDADVSTSPNIQKAEDRAIVPAPDLNLDNAGGDDSTDPVGGEEDPSQEPDGE</sequence>
<keyword evidence="7 10" id="KW-1133">Transmembrane helix</keyword>
<proteinExistence type="inferred from homology"/>
<evidence type="ECO:0000313" key="13">
    <source>
        <dbReference type="Proteomes" id="UP001172083"/>
    </source>
</evidence>
<keyword evidence="5 10" id="KW-0812">Transmembrane</keyword>
<comment type="caution">
    <text evidence="12">The sequence shown here is derived from an EMBL/GenBank/DDBJ whole genome shotgun (WGS) entry which is preliminary data.</text>
</comment>
<protein>
    <recommendedName>
        <fullName evidence="10">Protein-export membrane protein SecG</fullName>
    </recommendedName>
</protein>
<dbReference type="PANTHER" id="PTHR34182">
    <property type="entry name" value="PROTEIN-EXPORT MEMBRANE PROTEIN SECG"/>
    <property type="match status" value="1"/>
</dbReference>
<feature type="region of interest" description="Disordered" evidence="11">
    <location>
        <begin position="98"/>
        <end position="129"/>
    </location>
</feature>
<keyword evidence="3 10" id="KW-0813">Transport</keyword>
<evidence type="ECO:0000256" key="8">
    <source>
        <dbReference type="ARBA" id="ARBA00023010"/>
    </source>
</evidence>
<evidence type="ECO:0000313" key="12">
    <source>
        <dbReference type="EMBL" id="MDN5213846.1"/>
    </source>
</evidence>
<dbReference type="EMBL" id="JAUJEB010000004">
    <property type="protein sequence ID" value="MDN5213846.1"/>
    <property type="molecule type" value="Genomic_DNA"/>
</dbReference>
<dbReference type="Proteomes" id="UP001172083">
    <property type="component" value="Unassembled WGS sequence"/>
</dbReference>
<evidence type="ECO:0000256" key="10">
    <source>
        <dbReference type="RuleBase" id="RU365087"/>
    </source>
</evidence>
<accession>A0ABT8LBV7</accession>
<evidence type="ECO:0000256" key="1">
    <source>
        <dbReference type="ARBA" id="ARBA00004651"/>
    </source>
</evidence>
<keyword evidence="13" id="KW-1185">Reference proteome</keyword>
<keyword evidence="9 10" id="KW-0472">Membrane</keyword>
<comment type="subcellular location">
    <subcellularLocation>
        <location evidence="1 10">Cell membrane</location>
        <topology evidence="1 10">Multi-pass membrane protein</topology>
    </subcellularLocation>
</comment>
<dbReference type="PRINTS" id="PR01651">
    <property type="entry name" value="SECGEXPORT"/>
</dbReference>
<gene>
    <name evidence="12" type="primary">secG</name>
    <name evidence="12" type="ORF">QQ020_17360</name>
</gene>
<comment type="similarity">
    <text evidence="2 10">Belongs to the SecG family.</text>
</comment>
<evidence type="ECO:0000256" key="11">
    <source>
        <dbReference type="SAM" id="MobiDB-lite"/>
    </source>
</evidence>
<evidence type="ECO:0000256" key="7">
    <source>
        <dbReference type="ARBA" id="ARBA00022989"/>
    </source>
</evidence>
<evidence type="ECO:0000256" key="2">
    <source>
        <dbReference type="ARBA" id="ARBA00008445"/>
    </source>
</evidence>
<dbReference type="InterPro" id="IPR004692">
    <property type="entry name" value="SecG"/>
</dbReference>
<evidence type="ECO:0000256" key="3">
    <source>
        <dbReference type="ARBA" id="ARBA00022448"/>
    </source>
</evidence>
<organism evidence="12 13">
    <name type="scientific">Agaribacillus aureus</name>
    <dbReference type="NCBI Taxonomy" id="3051825"/>
    <lineage>
        <taxon>Bacteria</taxon>
        <taxon>Pseudomonadati</taxon>
        <taxon>Bacteroidota</taxon>
        <taxon>Cytophagia</taxon>
        <taxon>Cytophagales</taxon>
        <taxon>Splendidivirgaceae</taxon>
        <taxon>Agaribacillus</taxon>
    </lineage>
</organism>
<keyword evidence="8 10" id="KW-0811">Translocation</keyword>
<comment type="function">
    <text evidence="10">Involved in protein export. Participates in an early event of protein translocation.</text>
</comment>
<feature type="compositionally biased region" description="Acidic residues" evidence="11">
    <location>
        <begin position="111"/>
        <end position="129"/>
    </location>
</feature>
<reference evidence="12" key="1">
    <citation type="submission" date="2023-06" db="EMBL/GenBank/DDBJ databases">
        <title>Genomic of Agaribacillus aureum.</title>
        <authorList>
            <person name="Wang G."/>
        </authorList>
    </citation>
    <scope>NUCLEOTIDE SEQUENCE</scope>
    <source>
        <strain evidence="12">BMA12</strain>
    </source>
</reference>